<name>A0ABD2CSE5_VESMC</name>
<feature type="region of interest" description="Disordered" evidence="1">
    <location>
        <begin position="1"/>
        <end position="101"/>
    </location>
</feature>
<accession>A0ABD2CSE5</accession>
<feature type="compositionally biased region" description="Gly residues" evidence="1">
    <location>
        <begin position="21"/>
        <end position="34"/>
    </location>
</feature>
<feature type="compositionally biased region" description="Gly residues" evidence="1">
    <location>
        <begin position="74"/>
        <end position="101"/>
    </location>
</feature>
<evidence type="ECO:0000313" key="2">
    <source>
        <dbReference type="EMBL" id="KAL2747565.1"/>
    </source>
</evidence>
<protein>
    <submittedName>
        <fullName evidence="2">Uncharacterized protein</fullName>
    </submittedName>
</protein>
<comment type="caution">
    <text evidence="2">The sequence shown here is derived from an EMBL/GenBank/DDBJ whole genome shotgun (WGS) entry which is preliminary data.</text>
</comment>
<proteinExistence type="predicted"/>
<feature type="compositionally biased region" description="Basic and acidic residues" evidence="1">
    <location>
        <begin position="51"/>
        <end position="62"/>
    </location>
</feature>
<reference evidence="2 3" key="1">
    <citation type="journal article" date="2024" name="Ann. Entomol. Soc. Am.">
        <title>Genomic analyses of the southern and eastern yellowjacket wasps (Hymenoptera: Vespidae) reveal evolutionary signatures of social life.</title>
        <authorList>
            <person name="Catto M.A."/>
            <person name="Caine P.B."/>
            <person name="Orr S.E."/>
            <person name="Hunt B.G."/>
            <person name="Goodisman M.A.D."/>
        </authorList>
    </citation>
    <scope>NUCLEOTIDE SEQUENCE [LARGE SCALE GENOMIC DNA]</scope>
    <source>
        <strain evidence="2">232</strain>
        <tissue evidence="2">Head and thorax</tissue>
    </source>
</reference>
<dbReference type="AlphaFoldDB" id="A0ABD2CSE5"/>
<evidence type="ECO:0000256" key="1">
    <source>
        <dbReference type="SAM" id="MobiDB-lite"/>
    </source>
</evidence>
<dbReference type="EMBL" id="JAYRBN010000035">
    <property type="protein sequence ID" value="KAL2747565.1"/>
    <property type="molecule type" value="Genomic_DNA"/>
</dbReference>
<organism evidence="2 3">
    <name type="scientific">Vespula maculifrons</name>
    <name type="common">Eastern yellow jacket</name>
    <name type="synonym">Wasp</name>
    <dbReference type="NCBI Taxonomy" id="7453"/>
    <lineage>
        <taxon>Eukaryota</taxon>
        <taxon>Metazoa</taxon>
        <taxon>Ecdysozoa</taxon>
        <taxon>Arthropoda</taxon>
        <taxon>Hexapoda</taxon>
        <taxon>Insecta</taxon>
        <taxon>Pterygota</taxon>
        <taxon>Neoptera</taxon>
        <taxon>Endopterygota</taxon>
        <taxon>Hymenoptera</taxon>
        <taxon>Apocrita</taxon>
        <taxon>Aculeata</taxon>
        <taxon>Vespoidea</taxon>
        <taxon>Vespidae</taxon>
        <taxon>Vespinae</taxon>
        <taxon>Vespula</taxon>
    </lineage>
</organism>
<evidence type="ECO:0000313" key="3">
    <source>
        <dbReference type="Proteomes" id="UP001607303"/>
    </source>
</evidence>
<feature type="compositionally biased region" description="Acidic residues" evidence="1">
    <location>
        <begin position="1"/>
        <end position="13"/>
    </location>
</feature>
<dbReference type="Proteomes" id="UP001607303">
    <property type="component" value="Unassembled WGS sequence"/>
</dbReference>
<keyword evidence="3" id="KW-1185">Reference proteome</keyword>
<sequence length="121" mass="11471">MDVADVEEGEGEGEGERERGGGGGGGGGVEGEVMGGRYREDRKGFKGFSQGEREAAQSEKHPSSAFTKAAVAVTGGGGSSGGGGGGSGGGSSGGTDDGTGVGTVAVAANSIVVTLSFSLVQ</sequence>
<gene>
    <name evidence="2" type="ORF">V1477_004257</name>
</gene>